<keyword evidence="3" id="KW-1185">Reference proteome</keyword>
<evidence type="ECO:0000313" key="3">
    <source>
        <dbReference type="Proteomes" id="UP000179797"/>
    </source>
</evidence>
<gene>
    <name evidence="2" type="ORF">NH26_12045</name>
</gene>
<dbReference type="OrthoDB" id="976482at2"/>
<feature type="transmembrane region" description="Helical" evidence="1">
    <location>
        <begin position="58"/>
        <end position="77"/>
    </location>
</feature>
<dbReference type="Proteomes" id="UP000179797">
    <property type="component" value="Unassembled WGS sequence"/>
</dbReference>
<evidence type="ECO:0000256" key="1">
    <source>
        <dbReference type="SAM" id="Phobius"/>
    </source>
</evidence>
<keyword evidence="1" id="KW-0812">Transmembrane</keyword>
<reference evidence="2 3" key="1">
    <citation type="journal article" date="2012" name="Int. J. Syst. Evol. Microbiol.">
        <title>Flammeovirga pacifica sp. nov., isolated from deep-sea sediment.</title>
        <authorList>
            <person name="Xu H."/>
            <person name="Fu Y."/>
            <person name="Yang N."/>
            <person name="Ding Z."/>
            <person name="Lai Q."/>
            <person name="Zeng R."/>
        </authorList>
    </citation>
    <scope>NUCLEOTIDE SEQUENCE [LARGE SCALE GENOMIC DNA]</scope>
    <source>
        <strain evidence="3">DSM 24597 / LMG 26175 / WPAGA1</strain>
    </source>
</reference>
<dbReference type="EMBL" id="JRYR02000001">
    <property type="protein sequence ID" value="OHX67023.1"/>
    <property type="molecule type" value="Genomic_DNA"/>
</dbReference>
<keyword evidence="1" id="KW-0472">Membrane</keyword>
<accession>A0A1S1Z1G4</accession>
<name>A0A1S1Z1G4_FLAPC</name>
<proteinExistence type="predicted"/>
<organism evidence="2 3">
    <name type="scientific">Flammeovirga pacifica</name>
    <dbReference type="NCBI Taxonomy" id="915059"/>
    <lineage>
        <taxon>Bacteria</taxon>
        <taxon>Pseudomonadati</taxon>
        <taxon>Bacteroidota</taxon>
        <taxon>Cytophagia</taxon>
        <taxon>Cytophagales</taxon>
        <taxon>Flammeovirgaceae</taxon>
        <taxon>Flammeovirga</taxon>
    </lineage>
</organism>
<evidence type="ECO:0000313" key="2">
    <source>
        <dbReference type="EMBL" id="OHX67023.1"/>
    </source>
</evidence>
<dbReference type="AlphaFoldDB" id="A0A1S1Z1G4"/>
<sequence length="345" mass="39255">MENSNKENTNQPSPNKNNDEIDLIELFSLIVNKINTLFTNIISFFIAIIVYLYKKIYAWKVAILIGVVVGGIVGFLMKNTSQYYASKATVNSPYLKGVDFKTEIEELNSLCNDDGREKLSKQLNLPIEVVSQLSEINVSGYFEKYLLNKISEENVDSLLIDALQNEARFELYVSTNRNKLSKVELQNGFEYFFKNNVFINKYKKVYQQGLLDKEKTLVSQRIDLKGFNDAYKNVILSQSLGSSANKDNVINLKMSDDDGLIKQSGDKSLEVMEEDRRLSDQLMHVRKQLSVEGNVEFINRFSELNTVSLSTKGKVAFGMLFGFISILIFSILVDVNKFLKKKSGL</sequence>
<feature type="transmembrane region" description="Helical" evidence="1">
    <location>
        <begin position="315"/>
        <end position="335"/>
    </location>
</feature>
<comment type="caution">
    <text evidence="2">The sequence shown here is derived from an EMBL/GenBank/DDBJ whole genome shotgun (WGS) entry which is preliminary data.</text>
</comment>
<dbReference type="RefSeq" id="WP_044224064.1">
    <property type="nucleotide sequence ID" value="NZ_JRYR02000001.1"/>
</dbReference>
<keyword evidence="1" id="KW-1133">Transmembrane helix</keyword>
<protein>
    <submittedName>
        <fullName evidence="2">Uncharacterized protein</fullName>
    </submittedName>
</protein>
<feature type="transmembrane region" description="Helical" evidence="1">
    <location>
        <begin position="34"/>
        <end position="53"/>
    </location>
</feature>
<dbReference type="STRING" id="915059.NH26_12045"/>